<dbReference type="EMBL" id="ANIZ01003298">
    <property type="protein sequence ID" value="ETI34723.1"/>
    <property type="molecule type" value="Genomic_DNA"/>
</dbReference>
<sequence length="71" mass="7817">MQSLQHRLPRKGIPALIASVEEACRDMKTDTVDNIFLSLQACMLEILRQKGVEAIAVFAVDNSFATTVVIV</sequence>
<proteinExistence type="predicted"/>
<evidence type="ECO:0000313" key="2">
    <source>
        <dbReference type="Proteomes" id="UP000018721"/>
    </source>
</evidence>
<dbReference type="Proteomes" id="UP000018721">
    <property type="component" value="Unassembled WGS sequence"/>
</dbReference>
<dbReference type="HOGENOM" id="CLU_2745589_0_0_1"/>
<gene>
    <name evidence="1" type="ORF">F443_18835</name>
</gene>
<accession>V9E851</accession>
<comment type="caution">
    <text evidence="1">The sequence shown here is derived from an EMBL/GenBank/DDBJ whole genome shotgun (WGS) entry which is preliminary data.</text>
</comment>
<keyword evidence="2" id="KW-1185">Reference proteome</keyword>
<name>V9E851_PHYNI</name>
<organism evidence="1 2">
    <name type="scientific">Phytophthora nicotianae P1569</name>
    <dbReference type="NCBI Taxonomy" id="1317065"/>
    <lineage>
        <taxon>Eukaryota</taxon>
        <taxon>Sar</taxon>
        <taxon>Stramenopiles</taxon>
        <taxon>Oomycota</taxon>
        <taxon>Peronosporomycetes</taxon>
        <taxon>Peronosporales</taxon>
        <taxon>Peronosporaceae</taxon>
        <taxon>Phytophthora</taxon>
    </lineage>
</organism>
<dbReference type="AlphaFoldDB" id="V9E851"/>
<protein>
    <submittedName>
        <fullName evidence="1">Uncharacterized protein</fullName>
    </submittedName>
</protein>
<reference evidence="1 2" key="1">
    <citation type="submission" date="2013-11" db="EMBL/GenBank/DDBJ databases">
        <title>The Genome Sequence of Phytophthora parasitica P1569.</title>
        <authorList>
            <consortium name="The Broad Institute Genomics Platform"/>
            <person name="Russ C."/>
            <person name="Tyler B."/>
            <person name="Panabieres F."/>
            <person name="Shan W."/>
            <person name="Tripathy S."/>
            <person name="Grunwald N."/>
            <person name="Machado M."/>
            <person name="Johnson C.S."/>
            <person name="Arredondo F."/>
            <person name="Hong C."/>
            <person name="Coffey M."/>
            <person name="Young S.K."/>
            <person name="Zeng Q."/>
            <person name="Gargeya S."/>
            <person name="Fitzgerald M."/>
            <person name="Abouelleil A."/>
            <person name="Alvarado L."/>
            <person name="Chapman S.B."/>
            <person name="Gainer-Dewar J."/>
            <person name="Goldberg J."/>
            <person name="Griggs A."/>
            <person name="Gujja S."/>
            <person name="Hansen M."/>
            <person name="Howarth C."/>
            <person name="Imamovic A."/>
            <person name="Ireland A."/>
            <person name="Larimer J."/>
            <person name="McCowan C."/>
            <person name="Murphy C."/>
            <person name="Pearson M."/>
            <person name="Poon T.W."/>
            <person name="Priest M."/>
            <person name="Roberts A."/>
            <person name="Saif S."/>
            <person name="Shea T."/>
            <person name="Sykes S."/>
            <person name="Wortman J."/>
            <person name="Nusbaum C."/>
            <person name="Birren B."/>
        </authorList>
    </citation>
    <scope>NUCLEOTIDE SEQUENCE [LARGE SCALE GENOMIC DNA]</scope>
    <source>
        <strain evidence="1 2">P1569</strain>
    </source>
</reference>
<evidence type="ECO:0000313" key="1">
    <source>
        <dbReference type="EMBL" id="ETI34723.1"/>
    </source>
</evidence>